<name>A0A4R1K8V6_9BACT</name>
<dbReference type="Pfam" id="PF02120">
    <property type="entry name" value="Flg_hook"/>
    <property type="match status" value="1"/>
</dbReference>
<dbReference type="AlphaFoldDB" id="A0A4R1K8V6"/>
<feature type="compositionally biased region" description="Low complexity" evidence="1">
    <location>
        <begin position="240"/>
        <end position="251"/>
    </location>
</feature>
<dbReference type="EMBL" id="SMGG01000006">
    <property type="protein sequence ID" value="TCK59569.1"/>
    <property type="molecule type" value="Genomic_DNA"/>
</dbReference>
<evidence type="ECO:0000256" key="1">
    <source>
        <dbReference type="SAM" id="MobiDB-lite"/>
    </source>
</evidence>
<accession>A0A4R1K8V6</accession>
<evidence type="ECO:0000313" key="4">
    <source>
        <dbReference type="Proteomes" id="UP000294614"/>
    </source>
</evidence>
<protein>
    <submittedName>
        <fullName evidence="3">Flagellar hook-length control protein FliK</fullName>
    </submittedName>
</protein>
<dbReference type="CDD" id="cd17470">
    <property type="entry name" value="T3SS_Flik_C"/>
    <property type="match status" value="1"/>
</dbReference>
<dbReference type="Gene3D" id="3.30.750.140">
    <property type="match status" value="1"/>
</dbReference>
<feature type="compositionally biased region" description="Polar residues" evidence="1">
    <location>
        <begin position="69"/>
        <end position="83"/>
    </location>
</feature>
<dbReference type="Proteomes" id="UP000294614">
    <property type="component" value="Unassembled WGS sequence"/>
</dbReference>
<keyword evidence="3" id="KW-0282">Flagellum</keyword>
<evidence type="ECO:0000259" key="2">
    <source>
        <dbReference type="Pfam" id="PF02120"/>
    </source>
</evidence>
<dbReference type="InterPro" id="IPR038610">
    <property type="entry name" value="FliK-like_C_sf"/>
</dbReference>
<proteinExistence type="predicted"/>
<keyword evidence="3" id="KW-0966">Cell projection</keyword>
<feature type="region of interest" description="Disordered" evidence="1">
    <location>
        <begin position="16"/>
        <end position="39"/>
    </location>
</feature>
<reference evidence="3 4" key="1">
    <citation type="submission" date="2019-03" db="EMBL/GenBank/DDBJ databases">
        <title>Genomic Encyclopedia of Type Strains, Phase IV (KMG-IV): sequencing the most valuable type-strain genomes for metagenomic binning, comparative biology and taxonomic classification.</title>
        <authorList>
            <person name="Goeker M."/>
        </authorList>
    </citation>
    <scope>NUCLEOTIDE SEQUENCE [LARGE SCALE GENOMIC DNA]</scope>
    <source>
        <strain evidence="3 4">DSM 24984</strain>
    </source>
</reference>
<feature type="compositionally biased region" description="Polar residues" evidence="1">
    <location>
        <begin position="211"/>
        <end position="220"/>
    </location>
</feature>
<comment type="caution">
    <text evidence="3">The sequence shown here is derived from an EMBL/GenBank/DDBJ whole genome shotgun (WGS) entry which is preliminary data.</text>
</comment>
<gene>
    <name evidence="3" type="ORF">C8D98_2503</name>
</gene>
<feature type="compositionally biased region" description="Low complexity" evidence="1">
    <location>
        <begin position="18"/>
        <end position="33"/>
    </location>
</feature>
<organism evidence="3 4">
    <name type="scientific">Seleniivibrio woodruffii</name>
    <dbReference type="NCBI Taxonomy" id="1078050"/>
    <lineage>
        <taxon>Bacteria</taxon>
        <taxon>Pseudomonadati</taxon>
        <taxon>Deferribacterota</taxon>
        <taxon>Deferribacteres</taxon>
        <taxon>Deferribacterales</taxon>
        <taxon>Geovibrionaceae</taxon>
        <taxon>Seleniivibrio</taxon>
    </lineage>
</organism>
<feature type="domain" description="Flagellar hook-length control protein-like C-terminal" evidence="2">
    <location>
        <begin position="327"/>
        <end position="396"/>
    </location>
</feature>
<keyword evidence="3" id="KW-0969">Cilium</keyword>
<dbReference type="RefSeq" id="WP_165871326.1">
    <property type="nucleotide sequence ID" value="NZ_SMGG01000006.1"/>
</dbReference>
<feature type="region of interest" description="Disordered" evidence="1">
    <location>
        <begin position="200"/>
        <end position="262"/>
    </location>
</feature>
<dbReference type="InterPro" id="IPR021136">
    <property type="entry name" value="Flagellar_hook_control-like_C"/>
</dbReference>
<evidence type="ECO:0000313" key="3">
    <source>
        <dbReference type="EMBL" id="TCK59569.1"/>
    </source>
</evidence>
<feature type="region of interest" description="Disordered" evidence="1">
    <location>
        <begin position="409"/>
        <end position="446"/>
    </location>
</feature>
<sequence length="446" mass="48075">MENLSILKLFSSALKTNSSQGSSSSSAGGASSSSGGGKSEFEDVFRSYLDKTGASQKPTVVRTDKTDTQKTVTGADSAQTQETETPEQVIDRLDISDEAKAELKQMLAEADTQEGADAFVQQLLTMLQKAGMTFEQVEDVMTDLAASIINPAAGAQPTPAVVLESVLDAIVEIQDGMSDPKAQFVMPEKKEEKTLTIADHTAKEQKPATPHTDTQNTAQQKPAAETGVKEAQAVKPESLTAEPVKPEVAAEPEAEVKTVQTAQADTADVDEAVIDLAAKRVEAKADTGNQNSDFMTKPHITEKVMVNEIKIEKPQDILKFAELVEIAKGQNVSKINVQLNPHELGKVNIELSEHSGKVTGKITFESETARNYFANNMESLKQQLADKGVVVENLEFLFKDFEHHEFAGWDNRQNKGGNGGQSGQTVDDVTDEEAASREDSSSVIYA</sequence>
<feature type="region of interest" description="Disordered" evidence="1">
    <location>
        <begin position="55"/>
        <end position="87"/>
    </location>
</feature>
<keyword evidence="4" id="KW-1185">Reference proteome</keyword>